<keyword evidence="4 8" id="KW-1133">Transmembrane helix</keyword>
<keyword evidence="5 8" id="KW-0472">Membrane</keyword>
<evidence type="ECO:0000256" key="6">
    <source>
        <dbReference type="ARBA" id="ARBA00023170"/>
    </source>
</evidence>
<name>A0A4E0S181_9HYME</name>
<comment type="similarity">
    <text evidence="8">Belongs to the insect chemoreceptor superfamily. Gustatory receptor (GR) family.</text>
</comment>
<feature type="transmembrane region" description="Helical" evidence="8">
    <location>
        <begin position="266"/>
        <end position="289"/>
    </location>
</feature>
<sequence>MTPALSKVIKILPYKKCFRKETVLLEVGLKFFQILGLFPCTVDTSASISFLPSRLCVVYHIALVVTISYCNFYVGIPAIVQAKSESNGLTFEEVLELFLLGMATAVSLLIWIVYPLTRKRLMIFGRKVVIADAVARKLGGNYRMESSRNKLVIFAMIYAILFGLLIFTEYIIYDDPMSRFVWFCFYTVPSFTIILLLIQYSLAVHLTSRRIKALNDTILGSLETTAVQGPPAALQSHIDDVVRRVFDTWKKAHNELYEASLVIAKFYSFPILFVMGYTCYTVIFNSFHAVKELVRGNGQTVAIAILNDCVWILILSMPTVILMLEIENLLAEAKEKAAVCRKLALRFQKHRLFRTQVKMYSFELLHENINFTAFGFFSLNGTVLHSIFATTVTYLVIIFQFNNVYEE</sequence>
<feature type="transmembrane region" description="Helical" evidence="8">
    <location>
        <begin position="94"/>
        <end position="117"/>
    </location>
</feature>
<evidence type="ECO:0000256" key="1">
    <source>
        <dbReference type="ARBA" id="ARBA00004651"/>
    </source>
</evidence>
<dbReference type="Pfam" id="PF08395">
    <property type="entry name" value="7tm_7"/>
    <property type="match status" value="1"/>
</dbReference>
<keyword evidence="6 8" id="KW-0675">Receptor</keyword>
<dbReference type="AlphaFoldDB" id="A0A4E0S181"/>
<dbReference type="EMBL" id="ML158772">
    <property type="protein sequence ID" value="THK33150.1"/>
    <property type="molecule type" value="Genomic_DNA"/>
</dbReference>
<feature type="transmembrane region" description="Helical" evidence="8">
    <location>
        <begin position="301"/>
        <end position="324"/>
    </location>
</feature>
<evidence type="ECO:0000256" key="5">
    <source>
        <dbReference type="ARBA" id="ARBA00023136"/>
    </source>
</evidence>
<accession>A0A4E0S181</accession>
<feature type="transmembrane region" description="Helical" evidence="8">
    <location>
        <begin position="151"/>
        <end position="173"/>
    </location>
</feature>
<dbReference type="OrthoDB" id="6366728at2759"/>
<feature type="transmembrane region" description="Helical" evidence="8">
    <location>
        <begin position="179"/>
        <end position="202"/>
    </location>
</feature>
<dbReference type="GO" id="GO:0008049">
    <property type="term" value="P:male courtship behavior"/>
    <property type="evidence" value="ECO:0007669"/>
    <property type="project" value="TreeGrafter"/>
</dbReference>
<dbReference type="InterPro" id="IPR013604">
    <property type="entry name" value="7TM_chemorcpt"/>
</dbReference>
<feature type="transmembrane region" description="Helical" evidence="8">
    <location>
        <begin position="55"/>
        <end position="74"/>
    </location>
</feature>
<evidence type="ECO:0000313" key="9">
    <source>
        <dbReference type="EMBL" id="THK33150.1"/>
    </source>
</evidence>
<dbReference type="Proteomes" id="UP000297026">
    <property type="component" value="Unassembled WGS sequence"/>
</dbReference>
<dbReference type="GO" id="GO:0050909">
    <property type="term" value="P:sensory perception of taste"/>
    <property type="evidence" value="ECO:0007669"/>
    <property type="project" value="InterPro"/>
</dbReference>
<comment type="subcellular location">
    <subcellularLocation>
        <location evidence="1 8">Cell membrane</location>
        <topology evidence="1 8">Multi-pass membrane protein</topology>
    </subcellularLocation>
</comment>
<reference evidence="9" key="1">
    <citation type="submission" date="2019-02" db="EMBL/GenBank/DDBJ databases">
        <title>Genome of the parasitoid wasp Diachasma alloeum, an emerging model for ecological speciation and transitions to asexual reproduction.</title>
        <authorList>
            <person name="Robertson H.M."/>
            <person name="Walden K.K."/>
            <person name="Tvedte E.S."/>
            <person name="Hood G.R."/>
            <person name="Feder J.L."/>
            <person name="Forbes A.A."/>
            <person name="Logsdon J.M."/>
            <person name="Mcelroy K.E."/>
        </authorList>
    </citation>
    <scope>NUCLEOTIDE SEQUENCE [LARGE SCALE GENOMIC DNA]</scope>
    <source>
        <strain evidence="9">Michigan</strain>
    </source>
</reference>
<comment type="caution">
    <text evidence="8">Lacks conserved residue(s) required for the propagation of feature annotation.</text>
</comment>
<dbReference type="GO" id="GO:0005886">
    <property type="term" value="C:plasma membrane"/>
    <property type="evidence" value="ECO:0007669"/>
    <property type="project" value="UniProtKB-SubCell"/>
</dbReference>
<comment type="function">
    <text evidence="8">Gustatory receptor which mediates acceptance or avoidance behavior, depending on its substrates.</text>
</comment>
<protein>
    <recommendedName>
        <fullName evidence="8">Gustatory receptor</fullName>
    </recommendedName>
</protein>
<dbReference type="GO" id="GO:0043025">
    <property type="term" value="C:neuronal cell body"/>
    <property type="evidence" value="ECO:0007669"/>
    <property type="project" value="TreeGrafter"/>
</dbReference>
<dbReference type="GO" id="GO:0007635">
    <property type="term" value="P:chemosensory behavior"/>
    <property type="evidence" value="ECO:0007669"/>
    <property type="project" value="TreeGrafter"/>
</dbReference>
<dbReference type="GO" id="GO:0030425">
    <property type="term" value="C:dendrite"/>
    <property type="evidence" value="ECO:0007669"/>
    <property type="project" value="TreeGrafter"/>
</dbReference>
<organism evidence="9 10">
    <name type="scientific">Diachasma alloeum</name>
    <dbReference type="NCBI Taxonomy" id="454923"/>
    <lineage>
        <taxon>Eukaryota</taxon>
        <taxon>Metazoa</taxon>
        <taxon>Ecdysozoa</taxon>
        <taxon>Arthropoda</taxon>
        <taxon>Hexapoda</taxon>
        <taxon>Insecta</taxon>
        <taxon>Pterygota</taxon>
        <taxon>Neoptera</taxon>
        <taxon>Endopterygota</taxon>
        <taxon>Hymenoptera</taxon>
        <taxon>Apocrita</taxon>
        <taxon>Ichneumonoidea</taxon>
        <taxon>Braconidae</taxon>
        <taxon>Opiinae</taxon>
        <taxon>Diachasma</taxon>
    </lineage>
</organism>
<dbReference type="GO" id="GO:0007165">
    <property type="term" value="P:signal transduction"/>
    <property type="evidence" value="ECO:0007669"/>
    <property type="project" value="UniProtKB-KW"/>
</dbReference>
<dbReference type="GO" id="GO:0030424">
    <property type="term" value="C:axon"/>
    <property type="evidence" value="ECO:0007669"/>
    <property type="project" value="TreeGrafter"/>
</dbReference>
<keyword evidence="3 8" id="KW-0812">Transmembrane</keyword>
<keyword evidence="10" id="KW-1185">Reference proteome</keyword>
<gene>
    <name evidence="9" type="primary">Gr19</name>
    <name evidence="9" type="ORF">DALL_DALL000349</name>
</gene>
<evidence type="ECO:0000313" key="10">
    <source>
        <dbReference type="Proteomes" id="UP000297026"/>
    </source>
</evidence>
<dbReference type="PANTHER" id="PTHR21143:SF133">
    <property type="entry name" value="GUSTATORY AND PHEROMONE RECEPTOR 32A-RELATED"/>
    <property type="match status" value="1"/>
</dbReference>
<evidence type="ECO:0000256" key="4">
    <source>
        <dbReference type="ARBA" id="ARBA00022989"/>
    </source>
</evidence>
<keyword evidence="2 8" id="KW-1003">Cell membrane</keyword>
<evidence type="ECO:0000256" key="8">
    <source>
        <dbReference type="RuleBase" id="RU363108"/>
    </source>
</evidence>
<proteinExistence type="inferred from homology"/>
<evidence type="ECO:0000256" key="2">
    <source>
        <dbReference type="ARBA" id="ARBA00022475"/>
    </source>
</evidence>
<dbReference type="PANTHER" id="PTHR21143">
    <property type="entry name" value="INVERTEBRATE GUSTATORY RECEPTOR"/>
    <property type="match status" value="1"/>
</dbReference>
<evidence type="ECO:0000256" key="7">
    <source>
        <dbReference type="ARBA" id="ARBA00023224"/>
    </source>
</evidence>
<keyword evidence="7 8" id="KW-0807">Transducer</keyword>
<evidence type="ECO:0000256" key="3">
    <source>
        <dbReference type="ARBA" id="ARBA00022692"/>
    </source>
</evidence>